<keyword evidence="2" id="KW-0732">Signal</keyword>
<feature type="domain" description="TMEM62 C-terminal" evidence="5">
    <location>
        <begin position="494"/>
        <end position="714"/>
    </location>
</feature>
<feature type="chain" id="PRO_5043507918" evidence="2">
    <location>
        <begin position="26"/>
        <end position="734"/>
    </location>
</feature>
<evidence type="ECO:0000256" key="1">
    <source>
        <dbReference type="SAM" id="Phobius"/>
    </source>
</evidence>
<gene>
    <name evidence="6" type="ORF">QJS04_geneDACA014180</name>
</gene>
<evidence type="ECO:0000256" key="2">
    <source>
        <dbReference type="SAM" id="SignalP"/>
    </source>
</evidence>
<reference evidence="6" key="2">
    <citation type="submission" date="2023-06" db="EMBL/GenBank/DDBJ databases">
        <authorList>
            <person name="Ma L."/>
            <person name="Liu K.-W."/>
            <person name="Li Z."/>
            <person name="Hsiao Y.-Y."/>
            <person name="Qi Y."/>
            <person name="Fu T."/>
            <person name="Tang G."/>
            <person name="Zhang D."/>
            <person name="Sun W.-H."/>
            <person name="Liu D.-K."/>
            <person name="Li Y."/>
            <person name="Chen G.-Z."/>
            <person name="Liu X.-D."/>
            <person name="Liao X.-Y."/>
            <person name="Jiang Y.-T."/>
            <person name="Yu X."/>
            <person name="Hao Y."/>
            <person name="Huang J."/>
            <person name="Zhao X.-W."/>
            <person name="Ke S."/>
            <person name="Chen Y.-Y."/>
            <person name="Wu W.-L."/>
            <person name="Hsu J.-L."/>
            <person name="Lin Y.-F."/>
            <person name="Huang M.-D."/>
            <person name="Li C.-Y."/>
            <person name="Huang L."/>
            <person name="Wang Z.-W."/>
            <person name="Zhao X."/>
            <person name="Zhong W.-Y."/>
            <person name="Peng D.-H."/>
            <person name="Ahmad S."/>
            <person name="Lan S."/>
            <person name="Zhang J.-S."/>
            <person name="Tsai W.-C."/>
            <person name="Van De Peer Y."/>
            <person name="Liu Z.-J."/>
        </authorList>
    </citation>
    <scope>NUCLEOTIDE SEQUENCE</scope>
    <source>
        <strain evidence="6">SCP</strain>
        <tissue evidence="6">Leaves</tissue>
    </source>
</reference>
<dbReference type="InterPro" id="IPR029052">
    <property type="entry name" value="Metallo-depent_PP-like"/>
</dbReference>
<dbReference type="Pfam" id="PF00149">
    <property type="entry name" value="Metallophos"/>
    <property type="match status" value="1"/>
</dbReference>
<feature type="transmembrane region" description="Helical" evidence="1">
    <location>
        <begin position="496"/>
        <end position="515"/>
    </location>
</feature>
<keyword evidence="1" id="KW-1133">Transmembrane helix</keyword>
<reference evidence="6" key="1">
    <citation type="journal article" date="2023" name="Nat. Commun.">
        <title>Diploid and tetraploid genomes of Acorus and the evolution of monocots.</title>
        <authorList>
            <person name="Ma L."/>
            <person name="Liu K.W."/>
            <person name="Li Z."/>
            <person name="Hsiao Y.Y."/>
            <person name="Qi Y."/>
            <person name="Fu T."/>
            <person name="Tang G.D."/>
            <person name="Zhang D."/>
            <person name="Sun W.H."/>
            <person name="Liu D.K."/>
            <person name="Li Y."/>
            <person name="Chen G.Z."/>
            <person name="Liu X.D."/>
            <person name="Liao X.Y."/>
            <person name="Jiang Y.T."/>
            <person name="Yu X."/>
            <person name="Hao Y."/>
            <person name="Huang J."/>
            <person name="Zhao X.W."/>
            <person name="Ke S."/>
            <person name="Chen Y.Y."/>
            <person name="Wu W.L."/>
            <person name="Hsu J.L."/>
            <person name="Lin Y.F."/>
            <person name="Huang M.D."/>
            <person name="Li C.Y."/>
            <person name="Huang L."/>
            <person name="Wang Z.W."/>
            <person name="Zhao X."/>
            <person name="Zhong W.Y."/>
            <person name="Peng D.H."/>
            <person name="Ahmad S."/>
            <person name="Lan S."/>
            <person name="Zhang J.S."/>
            <person name="Tsai W.C."/>
            <person name="Van de Peer Y."/>
            <person name="Liu Z.J."/>
        </authorList>
    </citation>
    <scope>NUCLEOTIDE SEQUENCE</scope>
    <source>
        <strain evidence="6">SCP</strain>
    </source>
</reference>
<feature type="signal peptide" evidence="2">
    <location>
        <begin position="1"/>
        <end position="25"/>
    </location>
</feature>
<dbReference type="InterPro" id="IPR056230">
    <property type="entry name" value="TMEM62_C"/>
</dbReference>
<dbReference type="Gene3D" id="3.60.21.10">
    <property type="match status" value="1"/>
</dbReference>
<dbReference type="AlphaFoldDB" id="A0AAV9B1D2"/>
<organism evidence="6 7">
    <name type="scientific">Acorus gramineus</name>
    <name type="common">Dwarf sweet flag</name>
    <dbReference type="NCBI Taxonomy" id="55184"/>
    <lineage>
        <taxon>Eukaryota</taxon>
        <taxon>Viridiplantae</taxon>
        <taxon>Streptophyta</taxon>
        <taxon>Embryophyta</taxon>
        <taxon>Tracheophyta</taxon>
        <taxon>Spermatophyta</taxon>
        <taxon>Magnoliopsida</taxon>
        <taxon>Liliopsida</taxon>
        <taxon>Acoraceae</taxon>
        <taxon>Acorus</taxon>
    </lineage>
</organism>
<evidence type="ECO:0000259" key="3">
    <source>
        <dbReference type="Pfam" id="PF00149"/>
    </source>
</evidence>
<proteinExistence type="predicted"/>
<evidence type="ECO:0000259" key="5">
    <source>
        <dbReference type="Pfam" id="PF24394"/>
    </source>
</evidence>
<feature type="transmembrane region" description="Helical" evidence="1">
    <location>
        <begin position="555"/>
        <end position="574"/>
    </location>
</feature>
<keyword evidence="7" id="KW-1185">Reference proteome</keyword>
<dbReference type="InterPro" id="IPR056229">
    <property type="entry name" value="Ig_TMM62"/>
</dbReference>
<dbReference type="GO" id="GO:0016787">
    <property type="term" value="F:hydrolase activity"/>
    <property type="evidence" value="ECO:0007669"/>
    <property type="project" value="InterPro"/>
</dbReference>
<feature type="transmembrane region" description="Helical" evidence="1">
    <location>
        <begin position="682"/>
        <end position="705"/>
    </location>
</feature>
<feature type="transmembrane region" description="Helical" evidence="1">
    <location>
        <begin position="610"/>
        <end position="634"/>
    </location>
</feature>
<dbReference type="Pfam" id="PF24384">
    <property type="entry name" value="Ig_TMM62"/>
    <property type="match status" value="1"/>
</dbReference>
<dbReference type="Proteomes" id="UP001179952">
    <property type="component" value="Unassembled WGS sequence"/>
</dbReference>
<dbReference type="SUPFAM" id="SSF56300">
    <property type="entry name" value="Metallo-dependent phosphatases"/>
    <property type="match status" value="1"/>
</dbReference>
<comment type="caution">
    <text evidence="6">The sequence shown here is derived from an EMBL/GenBank/DDBJ whole genome shotgun (WGS) entry which is preliminary data.</text>
</comment>
<keyword evidence="1" id="KW-0472">Membrane</keyword>
<evidence type="ECO:0000313" key="7">
    <source>
        <dbReference type="Proteomes" id="UP001179952"/>
    </source>
</evidence>
<accession>A0AAV9B1D2</accession>
<dbReference type="PANTHER" id="PTHR14795">
    <property type="entry name" value="HELICASE RELATED"/>
    <property type="match status" value="1"/>
</dbReference>
<dbReference type="Pfam" id="PF24394">
    <property type="entry name" value="TMEM62_C"/>
    <property type="match status" value="1"/>
</dbReference>
<keyword evidence="1" id="KW-0812">Transmembrane</keyword>
<dbReference type="InterPro" id="IPR004843">
    <property type="entry name" value="Calcineurin-like_PHP"/>
</dbReference>
<dbReference type="PANTHER" id="PTHR14795:SF0">
    <property type="entry name" value="TRANSMEMBRANE PROTEIN 62"/>
    <property type="match status" value="1"/>
</dbReference>
<feature type="domain" description="Calcineurin-like phosphoesterase" evidence="3">
    <location>
        <begin position="42"/>
        <end position="258"/>
    </location>
</feature>
<feature type="domain" description="TMEM62 Ig-like" evidence="4">
    <location>
        <begin position="344"/>
        <end position="471"/>
    </location>
</feature>
<protein>
    <submittedName>
        <fullName evidence="6">Metallophosphoesterase</fullName>
    </submittedName>
</protein>
<evidence type="ECO:0000313" key="6">
    <source>
        <dbReference type="EMBL" id="KAK1270450.1"/>
    </source>
</evidence>
<feature type="transmembrane region" description="Helical" evidence="1">
    <location>
        <begin position="711"/>
        <end position="729"/>
    </location>
</feature>
<name>A0AAV9B1D2_ACOGR</name>
<dbReference type="EMBL" id="JAUJYN010000005">
    <property type="protein sequence ID" value="KAK1270450.1"/>
    <property type="molecule type" value="Genomic_DNA"/>
</dbReference>
<evidence type="ECO:0000259" key="4">
    <source>
        <dbReference type="Pfam" id="PF24384"/>
    </source>
</evidence>
<sequence>METCEIKDMGLFLLLLFFSSSLCLAHRSVIDVEGGPESVVWVVQLSDLHFSVHNPERASEFKKLVGPALSMINPSLVFITGDLTDGKSKDLLTMTQNEQEWIEYSNVMTDVVESSGLPMKIFYDLRGNHDNFGVSEAGGMYDYFQKYSINAALGRAGNVYSVTLQSSGWKHLFVAIDITSNIGLRGPTNLFGHPTDQLLETIDSELSQWDSKSTKLLTKTSFGHFPLSFSAVTESGRSLKDLFLKHSISAYLCGHLHTKFGKNLKRHYSSDNSHSSSEKYFQFNIHSSPPNRGTRSENCSEKSKTPKEFWEWEMGDWRKSRAMRVVAIDAGHISFVDLDLVSGPRKTIILPTFPLDSRFMQRMSSPNEYACESLSASSYDTIRALVFSVSKISSVLVKIFDSRSGSFDLVLAQAMKKQETNNSRGDLYTTPWNWKAFSDPSPNRFWMQVEATDISGRSSFSQLRPFSINGLTTKVDWKWKEFLVMGCHMASLYHPIFYSILLSLLSLLVIPKVLLLSSRKNYKYKNFSSYSNGRSICRRIVAGAFWMLMELSRMTVVWCCLLLYVVYLTFFHWLSGHIFTETGTVGYMTRKGWILKSSTGQQSFVDVPEVMVLVLPHLCFVLLPTILIMAALAAEKAAFHDYYISVTAKKEDDLSEGSEKFAKCATSNGLLGFCRGRWIRKILLAVCLAIFWTHSTGCWIILKAYDANPVFYSPVYCFTVPVLLIYVIYSTTGF</sequence>